<dbReference type="PANTHER" id="PTHR33303:SF2">
    <property type="entry name" value="COA-BINDING DOMAIN-CONTAINING PROTEIN"/>
    <property type="match status" value="1"/>
</dbReference>
<comment type="caution">
    <text evidence="2">The sequence shown here is derived from an EMBL/GenBank/DDBJ whole genome shotgun (WGS) entry which is preliminary data.</text>
</comment>
<dbReference type="InterPro" id="IPR003781">
    <property type="entry name" value="CoA-bd"/>
</dbReference>
<dbReference type="InterPro" id="IPR036291">
    <property type="entry name" value="NAD(P)-bd_dom_sf"/>
</dbReference>
<evidence type="ECO:0000313" key="2">
    <source>
        <dbReference type="EMBL" id="HGL18048.1"/>
    </source>
</evidence>
<accession>A0A7V3ZYJ4</accession>
<evidence type="ECO:0000259" key="1">
    <source>
        <dbReference type="SMART" id="SM00881"/>
    </source>
</evidence>
<dbReference type="AlphaFoldDB" id="A0A7V3ZYJ4"/>
<dbReference type="PANTHER" id="PTHR33303">
    <property type="entry name" value="CYTOPLASMIC PROTEIN-RELATED"/>
    <property type="match status" value="1"/>
</dbReference>
<reference evidence="2" key="1">
    <citation type="journal article" date="2020" name="mSystems">
        <title>Genome- and Community-Level Interaction Insights into Carbon Utilization and Element Cycling Functions of Hydrothermarchaeota in Hydrothermal Sediment.</title>
        <authorList>
            <person name="Zhou Z."/>
            <person name="Liu Y."/>
            <person name="Xu W."/>
            <person name="Pan J."/>
            <person name="Luo Z.H."/>
            <person name="Li M."/>
        </authorList>
    </citation>
    <scope>NUCLEOTIDE SEQUENCE [LARGE SCALE GENOMIC DNA]</scope>
    <source>
        <strain evidence="2">SpSt-69</strain>
    </source>
</reference>
<organism evidence="2">
    <name type="scientific">candidate division WOR-3 bacterium</name>
    <dbReference type="NCBI Taxonomy" id="2052148"/>
    <lineage>
        <taxon>Bacteria</taxon>
        <taxon>Bacteria division WOR-3</taxon>
    </lineage>
</organism>
<dbReference type="Gene3D" id="3.40.50.720">
    <property type="entry name" value="NAD(P)-binding Rossmann-like Domain"/>
    <property type="match status" value="1"/>
</dbReference>
<gene>
    <name evidence="2" type="ORF">ENU66_06960</name>
</gene>
<dbReference type="SMART" id="SM00881">
    <property type="entry name" value="CoA_binding"/>
    <property type="match status" value="1"/>
</dbReference>
<protein>
    <submittedName>
        <fullName evidence="2">CoA-binding protein</fullName>
    </submittedName>
</protein>
<dbReference type="Pfam" id="PF13380">
    <property type="entry name" value="CoA_binding_2"/>
    <property type="match status" value="1"/>
</dbReference>
<dbReference type="SUPFAM" id="SSF51735">
    <property type="entry name" value="NAD(P)-binding Rossmann-fold domains"/>
    <property type="match status" value="1"/>
</dbReference>
<dbReference type="EMBL" id="DTDJ01000045">
    <property type="protein sequence ID" value="HGL18048.1"/>
    <property type="molecule type" value="Genomic_DNA"/>
</dbReference>
<sequence>MLVESDEEIREILKDMKKVAVVGLSADPSKPSHYVSKVLKEKGIRLFGVNPRYEGQNIMGIKVFKSLLEIPEDIDVIVVFRPPEDLPQILEEALQKGFKVFWMQPGTVNEEVKKQLLLLGRKVVAGRCIKIEAQRLGIPSSLHPLRE</sequence>
<proteinExistence type="predicted"/>
<name>A0A7V3ZYJ4_UNCW3</name>
<feature type="domain" description="CoA-binding" evidence="1">
    <location>
        <begin position="13"/>
        <end position="107"/>
    </location>
</feature>